<dbReference type="Gene3D" id="3.30.565.10">
    <property type="entry name" value="Histidine kinase-like ATPase, C-terminal domain"/>
    <property type="match status" value="1"/>
</dbReference>
<keyword evidence="1" id="KW-0723">Serine/threonine-protein kinase</keyword>
<evidence type="ECO:0000313" key="4">
    <source>
        <dbReference type="EMBL" id="QYC45675.1"/>
    </source>
</evidence>
<evidence type="ECO:0000313" key="5">
    <source>
        <dbReference type="Proteomes" id="UP000824681"/>
    </source>
</evidence>
<feature type="domain" description="Histidine kinase/HSP90-like ATPase" evidence="3">
    <location>
        <begin position="56"/>
        <end position="171"/>
    </location>
</feature>
<evidence type="ECO:0000256" key="2">
    <source>
        <dbReference type="SAM" id="MobiDB-lite"/>
    </source>
</evidence>
<dbReference type="PANTHER" id="PTHR35526">
    <property type="entry name" value="ANTI-SIGMA-F FACTOR RSBW-RELATED"/>
    <property type="match status" value="1"/>
</dbReference>
<accession>A0ABX8UDJ0</accession>
<sequence>MDPFPRTGFRQVLHVDRPDLSQSGRGGAPPPDAAARRRAQARSEEPAMRTLLTQPFTLKDVTRLRRKVAEEAERCGLSGPRLDDFVLAVHESVVNAVEHAGGHGHIKLWTVDGVLRCETTDRGEGIPEGYVAGDHRPSDMSYDGRGIYLIRRLCDMVDFRTGPFGTTVRITMRLPKVPGHGARGHMRRIRVAGDSRPPGRFTA</sequence>
<proteinExistence type="predicted"/>
<protein>
    <submittedName>
        <fullName evidence="4">Histidine kinase-, DNA gyrase B-, and HSP90-like ATPase</fullName>
    </submittedName>
</protein>
<feature type="region of interest" description="Disordered" evidence="2">
    <location>
        <begin position="1"/>
        <end position="48"/>
    </location>
</feature>
<dbReference type="EMBL" id="CP068985">
    <property type="protein sequence ID" value="QYC45675.1"/>
    <property type="molecule type" value="Genomic_DNA"/>
</dbReference>
<dbReference type="Proteomes" id="UP000824681">
    <property type="component" value="Chromosome"/>
</dbReference>
<keyword evidence="5" id="KW-1185">Reference proteome</keyword>
<evidence type="ECO:0000259" key="3">
    <source>
        <dbReference type="Pfam" id="PF13581"/>
    </source>
</evidence>
<dbReference type="PANTHER" id="PTHR35526:SF3">
    <property type="entry name" value="ANTI-SIGMA-F FACTOR RSBW"/>
    <property type="match status" value="1"/>
</dbReference>
<name>A0ABX8UDJ0_9ACTN</name>
<reference evidence="4 5" key="1">
    <citation type="journal article" date="2021" name="ACS Chem. Biol.">
        <title>Genomic-Led Discovery of a Novel Glycopeptide Antibiotic by Nonomuraea coxensis DSM 45129.</title>
        <authorList>
            <person name="Yushchuk O."/>
            <person name="Vior N.M."/>
            <person name="Andreo-Vidal A."/>
            <person name="Berini F."/>
            <person name="Ruckert C."/>
            <person name="Busche T."/>
            <person name="Binda E."/>
            <person name="Kalinowski J."/>
            <person name="Truman A.W."/>
            <person name="Marinelli F."/>
        </authorList>
    </citation>
    <scope>NUCLEOTIDE SEQUENCE [LARGE SCALE GENOMIC DNA]</scope>
    <source>
        <strain evidence="4 5">DSM 45129</strain>
    </source>
</reference>
<dbReference type="Pfam" id="PF13581">
    <property type="entry name" value="HATPase_c_2"/>
    <property type="match status" value="1"/>
</dbReference>
<evidence type="ECO:0000256" key="1">
    <source>
        <dbReference type="ARBA" id="ARBA00022527"/>
    </source>
</evidence>
<dbReference type="InterPro" id="IPR050267">
    <property type="entry name" value="Anti-sigma-factor_SerPK"/>
</dbReference>
<organism evidence="4 5">
    <name type="scientific">Nonomuraea coxensis DSM 45129</name>
    <dbReference type="NCBI Taxonomy" id="1122611"/>
    <lineage>
        <taxon>Bacteria</taxon>
        <taxon>Bacillati</taxon>
        <taxon>Actinomycetota</taxon>
        <taxon>Actinomycetes</taxon>
        <taxon>Streptosporangiales</taxon>
        <taxon>Streptosporangiaceae</taxon>
        <taxon>Nonomuraea</taxon>
    </lineage>
</organism>
<dbReference type="CDD" id="cd16936">
    <property type="entry name" value="HATPase_RsbW-like"/>
    <property type="match status" value="1"/>
</dbReference>
<keyword evidence="1" id="KW-0418">Kinase</keyword>
<gene>
    <name evidence="4" type="ORF">Nocox_40660</name>
</gene>
<keyword evidence="1" id="KW-0808">Transferase</keyword>
<dbReference type="InterPro" id="IPR036890">
    <property type="entry name" value="HATPase_C_sf"/>
</dbReference>
<dbReference type="InterPro" id="IPR003594">
    <property type="entry name" value="HATPase_dom"/>
</dbReference>
<dbReference type="SUPFAM" id="SSF55874">
    <property type="entry name" value="ATPase domain of HSP90 chaperone/DNA topoisomerase II/histidine kinase"/>
    <property type="match status" value="1"/>
</dbReference>